<evidence type="ECO:0000313" key="3">
    <source>
        <dbReference type="Proteomes" id="UP000277773"/>
    </source>
</evidence>
<dbReference type="Proteomes" id="UP000277773">
    <property type="component" value="Unassembled WGS sequence"/>
</dbReference>
<organism evidence="2 3">
    <name type="scientific">Streptococcus mitis</name>
    <dbReference type="NCBI Taxonomy" id="28037"/>
    <lineage>
        <taxon>Bacteria</taxon>
        <taxon>Bacillati</taxon>
        <taxon>Bacillota</taxon>
        <taxon>Bacilli</taxon>
        <taxon>Lactobacillales</taxon>
        <taxon>Streptococcaceae</taxon>
        <taxon>Streptococcus</taxon>
        <taxon>Streptococcus mitis group</taxon>
    </lineage>
</organism>
<dbReference type="EMBL" id="RJPY01000006">
    <property type="protein sequence ID" value="RSJ97576.1"/>
    <property type="molecule type" value="Genomic_DNA"/>
</dbReference>
<protein>
    <recommendedName>
        <fullName evidence="4">Lipoprotein</fullName>
    </recommendedName>
</protein>
<reference evidence="2 3" key="1">
    <citation type="submission" date="2018-11" db="EMBL/GenBank/DDBJ databases">
        <title>Species Designations Belie Phenotypic and Genotypic Heterogeneity in Oral Streptococci.</title>
        <authorList>
            <person name="Velsko I."/>
        </authorList>
    </citation>
    <scope>NUCLEOTIDE SEQUENCE [LARGE SCALE GENOMIC DNA]</scope>
    <source>
        <strain evidence="2 3">BCC08</strain>
    </source>
</reference>
<dbReference type="AlphaFoldDB" id="A0A3R9KXZ4"/>
<keyword evidence="1" id="KW-0472">Membrane</keyword>
<comment type="caution">
    <text evidence="2">The sequence shown here is derived from an EMBL/GenBank/DDBJ whole genome shotgun (WGS) entry which is preliminary data.</text>
</comment>
<accession>A0A3R9KXZ4</accession>
<keyword evidence="1" id="KW-1133">Transmembrane helix</keyword>
<dbReference type="PROSITE" id="PS51257">
    <property type="entry name" value="PROKAR_LIPOPROTEIN"/>
    <property type="match status" value="1"/>
</dbReference>
<dbReference type="InterPro" id="IPR048042">
    <property type="entry name" value="TipC-like"/>
</dbReference>
<sequence>MKKILGLVALFVIIVLSCFYFFIQQPKNIFDEIYQETEKTYLGNNVFNNLKDVEVHKYQEYSDDSKFYPSIVYERNALPDSYEKIAIDFNFKSEAQLSLISFEKLIESNVSIKMWTVYSHKERSLKKFVKIVLKKAGTKNYIEDEAQVKSYLEQYGITAKDLDSYYDEIVNQKVLKDWCTIYDSKYLPSNYGDVKVETQWENW</sequence>
<proteinExistence type="predicted"/>
<feature type="transmembrane region" description="Helical" evidence="1">
    <location>
        <begin position="5"/>
        <end position="23"/>
    </location>
</feature>
<name>A0A3R9KXZ4_STRMT</name>
<gene>
    <name evidence="2" type="ORF">D8786_05700</name>
</gene>
<evidence type="ECO:0008006" key="4">
    <source>
        <dbReference type="Google" id="ProtNLM"/>
    </source>
</evidence>
<dbReference type="NCBIfam" id="NF033863">
    <property type="entry name" value="immun_TipC_fam"/>
    <property type="match status" value="1"/>
</dbReference>
<evidence type="ECO:0000256" key="1">
    <source>
        <dbReference type="SAM" id="Phobius"/>
    </source>
</evidence>
<dbReference type="RefSeq" id="WP_125851975.1">
    <property type="nucleotide sequence ID" value="NZ_RJPY01000006.1"/>
</dbReference>
<keyword evidence="1" id="KW-0812">Transmembrane</keyword>
<evidence type="ECO:0000313" key="2">
    <source>
        <dbReference type="EMBL" id="RSJ97576.1"/>
    </source>
</evidence>